<organism evidence="2 3">
    <name type="scientific">Ophiophagus hannah</name>
    <name type="common">King cobra</name>
    <name type="synonym">Naja hannah</name>
    <dbReference type="NCBI Taxonomy" id="8665"/>
    <lineage>
        <taxon>Eukaryota</taxon>
        <taxon>Metazoa</taxon>
        <taxon>Chordata</taxon>
        <taxon>Craniata</taxon>
        <taxon>Vertebrata</taxon>
        <taxon>Euteleostomi</taxon>
        <taxon>Lepidosauria</taxon>
        <taxon>Squamata</taxon>
        <taxon>Bifurcata</taxon>
        <taxon>Unidentata</taxon>
        <taxon>Episquamata</taxon>
        <taxon>Toxicofera</taxon>
        <taxon>Serpentes</taxon>
        <taxon>Colubroidea</taxon>
        <taxon>Elapidae</taxon>
        <taxon>Elapinae</taxon>
        <taxon>Ophiophagus</taxon>
    </lineage>
</organism>
<reference evidence="2 3" key="1">
    <citation type="journal article" date="2013" name="Proc. Natl. Acad. Sci. U.S.A.">
        <title>The king cobra genome reveals dynamic gene evolution and adaptation in the snake venom system.</title>
        <authorList>
            <person name="Vonk F.J."/>
            <person name="Casewell N.R."/>
            <person name="Henkel C.V."/>
            <person name="Heimberg A.M."/>
            <person name="Jansen H.J."/>
            <person name="McCleary R.J."/>
            <person name="Kerkkamp H.M."/>
            <person name="Vos R.A."/>
            <person name="Guerreiro I."/>
            <person name="Calvete J.J."/>
            <person name="Wuster W."/>
            <person name="Woods A.E."/>
            <person name="Logan J.M."/>
            <person name="Harrison R.A."/>
            <person name="Castoe T.A."/>
            <person name="de Koning A.P."/>
            <person name="Pollock D.D."/>
            <person name="Yandell M."/>
            <person name="Calderon D."/>
            <person name="Renjifo C."/>
            <person name="Currier R.B."/>
            <person name="Salgado D."/>
            <person name="Pla D."/>
            <person name="Sanz L."/>
            <person name="Hyder A.S."/>
            <person name="Ribeiro J.M."/>
            <person name="Arntzen J.W."/>
            <person name="van den Thillart G.E."/>
            <person name="Boetzer M."/>
            <person name="Pirovano W."/>
            <person name="Dirks R.P."/>
            <person name="Spaink H.P."/>
            <person name="Duboule D."/>
            <person name="McGlinn E."/>
            <person name="Kini R.M."/>
            <person name="Richardson M.K."/>
        </authorList>
    </citation>
    <scope>NUCLEOTIDE SEQUENCE</scope>
    <source>
        <tissue evidence="2">Blood</tissue>
    </source>
</reference>
<evidence type="ECO:0000313" key="2">
    <source>
        <dbReference type="EMBL" id="ETE60013.1"/>
    </source>
</evidence>
<comment type="caution">
    <text evidence="2">The sequence shown here is derived from an EMBL/GenBank/DDBJ whole genome shotgun (WGS) entry which is preliminary data.</text>
</comment>
<name>V8NEH1_OPHHA</name>
<feature type="non-terminal residue" evidence="2">
    <location>
        <position position="1"/>
    </location>
</feature>
<accession>V8NEH1</accession>
<dbReference type="AlphaFoldDB" id="V8NEH1"/>
<proteinExistence type="predicted"/>
<dbReference type="EMBL" id="AZIM01005033">
    <property type="protein sequence ID" value="ETE60013.1"/>
    <property type="molecule type" value="Genomic_DNA"/>
</dbReference>
<gene>
    <name evidence="2" type="ORF">L345_14252</name>
</gene>
<evidence type="ECO:0000256" key="1">
    <source>
        <dbReference type="SAM" id="MobiDB-lite"/>
    </source>
</evidence>
<dbReference type="Proteomes" id="UP000018936">
    <property type="component" value="Unassembled WGS sequence"/>
</dbReference>
<keyword evidence="3" id="KW-1185">Reference proteome</keyword>
<feature type="region of interest" description="Disordered" evidence="1">
    <location>
        <begin position="1"/>
        <end position="58"/>
    </location>
</feature>
<sequence length="200" mass="21221">MQVNAGCARRLGKGENGPPGSSGRRRKNAPPPAILKEADLATPTMATPTQQRGREPFANFLKPTPAQIAGEAERTWTMRRRQTPWCRFRGNGHAGRRVPSTPCRVRENACLRSAGSARRDVVIWGHTHIPSEPSSTGHMQGSRTGVPNSISLRAQSGLCSTWGKGLDQGGRGQLDAGASGGILPVWPGSAEPVVTISSGD</sequence>
<protein>
    <submittedName>
        <fullName evidence="2">Uncharacterized protein</fullName>
    </submittedName>
</protein>
<evidence type="ECO:0000313" key="3">
    <source>
        <dbReference type="Proteomes" id="UP000018936"/>
    </source>
</evidence>